<keyword evidence="3" id="KW-1185">Reference proteome</keyword>
<feature type="compositionally biased region" description="Polar residues" evidence="1">
    <location>
        <begin position="21"/>
        <end position="31"/>
    </location>
</feature>
<protein>
    <submittedName>
        <fullName evidence="2">WD-REPEATS-REGION domain-containing protein</fullName>
    </submittedName>
</protein>
<sequence length="239" mass="27335">MSSLHVVCHCIQAPHTRTRVSQTMSHSQLAQLATRPQAAQSQEAAQHPTPESILVPLDLPYNNTLRLGYMRTNQPFSQLPREYYKCSRLSLHPPDFLYGFPLRYVEGDEDLSLTTAKLAAMQAKIPYEDLRDTKRYRPVAAIIQYFRESIDCESMLYVGASVVDTKDDTFLLFYYHGSVLANEPRHLEWMDQVAEIAIELYTDLGWEDVGRPVWYLSTRTKGMHNSTDYNISAAHAGPY</sequence>
<proteinExistence type="predicted"/>
<dbReference type="Proteomes" id="UP000636479">
    <property type="component" value="Unassembled WGS sequence"/>
</dbReference>
<dbReference type="GeneID" id="59347648"/>
<organism evidence="2 3">
    <name type="scientific">Mycena indigotica</name>
    <dbReference type="NCBI Taxonomy" id="2126181"/>
    <lineage>
        <taxon>Eukaryota</taxon>
        <taxon>Fungi</taxon>
        <taxon>Dikarya</taxon>
        <taxon>Basidiomycota</taxon>
        <taxon>Agaricomycotina</taxon>
        <taxon>Agaricomycetes</taxon>
        <taxon>Agaricomycetidae</taxon>
        <taxon>Agaricales</taxon>
        <taxon>Marasmiineae</taxon>
        <taxon>Mycenaceae</taxon>
        <taxon>Mycena</taxon>
    </lineage>
</organism>
<accession>A0A8H6SGB4</accession>
<evidence type="ECO:0000256" key="1">
    <source>
        <dbReference type="SAM" id="MobiDB-lite"/>
    </source>
</evidence>
<gene>
    <name evidence="2" type="ORF">MIND_00846800</name>
</gene>
<dbReference type="RefSeq" id="XP_037218374.1">
    <property type="nucleotide sequence ID" value="XM_037365132.1"/>
</dbReference>
<dbReference type="AlphaFoldDB" id="A0A8H6SGB4"/>
<name>A0A8H6SGB4_9AGAR</name>
<dbReference type="EMBL" id="JACAZF010000007">
    <property type="protein sequence ID" value="KAF7298986.1"/>
    <property type="molecule type" value="Genomic_DNA"/>
</dbReference>
<feature type="region of interest" description="Disordered" evidence="1">
    <location>
        <begin position="21"/>
        <end position="49"/>
    </location>
</feature>
<evidence type="ECO:0000313" key="2">
    <source>
        <dbReference type="EMBL" id="KAF7298986.1"/>
    </source>
</evidence>
<reference evidence="2" key="1">
    <citation type="submission" date="2020-05" db="EMBL/GenBank/DDBJ databases">
        <title>Mycena genomes resolve the evolution of fungal bioluminescence.</title>
        <authorList>
            <person name="Tsai I.J."/>
        </authorList>
    </citation>
    <scope>NUCLEOTIDE SEQUENCE</scope>
    <source>
        <strain evidence="2">171206Taipei</strain>
    </source>
</reference>
<evidence type="ECO:0000313" key="3">
    <source>
        <dbReference type="Proteomes" id="UP000636479"/>
    </source>
</evidence>
<comment type="caution">
    <text evidence="2">The sequence shown here is derived from an EMBL/GenBank/DDBJ whole genome shotgun (WGS) entry which is preliminary data.</text>
</comment>